<protein>
    <recommendedName>
        <fullName evidence="4">Integral membrane protein</fullName>
    </recommendedName>
</protein>
<dbReference type="InterPro" id="IPR039708">
    <property type="entry name" value="MT1774/Rv1733c-like"/>
</dbReference>
<accession>A0ABP3ZDK0</accession>
<comment type="caution">
    <text evidence="2">The sequence shown here is derived from an EMBL/GenBank/DDBJ whole genome shotgun (WGS) entry which is preliminary data.</text>
</comment>
<dbReference type="EMBL" id="BAAAHP010000003">
    <property type="protein sequence ID" value="GAA0919103.1"/>
    <property type="molecule type" value="Genomic_DNA"/>
</dbReference>
<evidence type="ECO:0000313" key="2">
    <source>
        <dbReference type="EMBL" id="GAA0919103.1"/>
    </source>
</evidence>
<keyword evidence="1" id="KW-1133">Transmembrane helix</keyword>
<feature type="transmembrane region" description="Helical" evidence="1">
    <location>
        <begin position="137"/>
        <end position="163"/>
    </location>
</feature>
<keyword evidence="1" id="KW-0812">Transmembrane</keyword>
<dbReference type="RefSeq" id="WP_343937605.1">
    <property type="nucleotide sequence ID" value="NZ_BAAAHP010000003.1"/>
</dbReference>
<reference evidence="3" key="1">
    <citation type="journal article" date="2019" name="Int. J. Syst. Evol. Microbiol.">
        <title>The Global Catalogue of Microorganisms (GCM) 10K type strain sequencing project: providing services to taxonomists for standard genome sequencing and annotation.</title>
        <authorList>
            <consortium name="The Broad Institute Genomics Platform"/>
            <consortium name="The Broad Institute Genome Sequencing Center for Infectious Disease"/>
            <person name="Wu L."/>
            <person name="Ma J."/>
        </authorList>
    </citation>
    <scope>NUCLEOTIDE SEQUENCE [LARGE SCALE GENOMIC DNA]</scope>
    <source>
        <strain evidence="3">JCM 11117</strain>
    </source>
</reference>
<evidence type="ECO:0008006" key="4">
    <source>
        <dbReference type="Google" id="ProtNLM"/>
    </source>
</evidence>
<sequence length="191" mass="21081">MRPDPDRAPVEGPLPRRATDRVEDVVAWLLTGAALVVVVLAVVTGLGVHGREAERAEQQRDTVSQTRAVLLEDAHVVVSSESVHLPTQAQARWTDRDGRDHSGVVTVTRSQRAGSEVEVWIDAQGEITSRPTHPMNAVFGGIVSALGVLCAGAVPILGIWFGVRSLTLRCNARRWEREWERVEPQWRRTAF</sequence>
<dbReference type="Proteomes" id="UP001499967">
    <property type="component" value="Unassembled WGS sequence"/>
</dbReference>
<feature type="transmembrane region" description="Helical" evidence="1">
    <location>
        <begin position="25"/>
        <end position="48"/>
    </location>
</feature>
<keyword evidence="3" id="KW-1185">Reference proteome</keyword>
<organism evidence="2 3">
    <name type="scientific">Pseudonocardia zijingensis</name>
    <dbReference type="NCBI Taxonomy" id="153376"/>
    <lineage>
        <taxon>Bacteria</taxon>
        <taxon>Bacillati</taxon>
        <taxon>Actinomycetota</taxon>
        <taxon>Actinomycetes</taxon>
        <taxon>Pseudonocardiales</taxon>
        <taxon>Pseudonocardiaceae</taxon>
        <taxon>Pseudonocardia</taxon>
    </lineage>
</organism>
<evidence type="ECO:0000256" key="1">
    <source>
        <dbReference type="SAM" id="Phobius"/>
    </source>
</evidence>
<dbReference type="PANTHER" id="PTHR42305:SF1">
    <property type="entry name" value="MEMBRANE PROTEIN RV1733C-RELATED"/>
    <property type="match status" value="1"/>
</dbReference>
<evidence type="ECO:0000313" key="3">
    <source>
        <dbReference type="Proteomes" id="UP001499967"/>
    </source>
</evidence>
<keyword evidence="1" id="KW-0472">Membrane</keyword>
<name>A0ABP3ZDK0_9PSEU</name>
<gene>
    <name evidence="2" type="ORF">GCM10009559_00980</name>
</gene>
<proteinExistence type="predicted"/>
<dbReference type="PANTHER" id="PTHR42305">
    <property type="entry name" value="MEMBRANE PROTEIN RV1733C-RELATED"/>
    <property type="match status" value="1"/>
</dbReference>